<organism evidence="2 3">
    <name type="scientific">Ziziphus jujuba var. spinosa</name>
    <dbReference type="NCBI Taxonomy" id="714518"/>
    <lineage>
        <taxon>Eukaryota</taxon>
        <taxon>Viridiplantae</taxon>
        <taxon>Streptophyta</taxon>
        <taxon>Embryophyta</taxon>
        <taxon>Tracheophyta</taxon>
        <taxon>Spermatophyta</taxon>
        <taxon>Magnoliopsida</taxon>
        <taxon>eudicotyledons</taxon>
        <taxon>Gunneridae</taxon>
        <taxon>Pentapetalae</taxon>
        <taxon>rosids</taxon>
        <taxon>fabids</taxon>
        <taxon>Rosales</taxon>
        <taxon>Rhamnaceae</taxon>
        <taxon>Paliureae</taxon>
        <taxon>Ziziphus</taxon>
    </lineage>
</organism>
<feature type="transmembrane region" description="Helical" evidence="1">
    <location>
        <begin position="6"/>
        <end position="23"/>
    </location>
</feature>
<protein>
    <submittedName>
        <fullName evidence="2">Uncharacterized protein</fullName>
    </submittedName>
</protein>
<reference evidence="2" key="1">
    <citation type="journal article" date="2021" name="Front. Plant Sci.">
        <title>Chromosome-Scale Genome Assembly for Chinese Sour Jujube and Insights Into Its Genome Evolution and Domestication Signature.</title>
        <authorList>
            <person name="Shen L.-Y."/>
            <person name="Luo H."/>
            <person name="Wang X.-L."/>
            <person name="Wang X.-M."/>
            <person name="Qiu X.-J."/>
            <person name="Liu H."/>
            <person name="Zhou S.-S."/>
            <person name="Jia K.-H."/>
            <person name="Nie S."/>
            <person name="Bao Y.-T."/>
            <person name="Zhang R.-G."/>
            <person name="Yun Q.-Z."/>
            <person name="Chai Y.-H."/>
            <person name="Lu J.-Y."/>
            <person name="Li Y."/>
            <person name="Zhao S.-W."/>
            <person name="Mao J.-F."/>
            <person name="Jia S.-G."/>
            <person name="Mao Y.-M."/>
        </authorList>
    </citation>
    <scope>NUCLEOTIDE SEQUENCE</scope>
    <source>
        <strain evidence="2">AT0</strain>
        <tissue evidence="2">Leaf</tissue>
    </source>
</reference>
<keyword evidence="1" id="KW-0812">Transmembrane</keyword>
<sequence>MWMQLYYSFLCLAFWFILNVRVLKTQKQIGVDDSIKTVANPLCIGVRLEDVDGIVAGLCGEERKHLSLATA</sequence>
<accession>A0A978UFJ8</accession>
<dbReference type="Proteomes" id="UP000813462">
    <property type="component" value="Unassembled WGS sequence"/>
</dbReference>
<name>A0A978UFJ8_ZIZJJ</name>
<evidence type="ECO:0000313" key="2">
    <source>
        <dbReference type="EMBL" id="KAH7513541.1"/>
    </source>
</evidence>
<keyword evidence="1" id="KW-0472">Membrane</keyword>
<evidence type="ECO:0000313" key="3">
    <source>
        <dbReference type="Proteomes" id="UP000813462"/>
    </source>
</evidence>
<keyword evidence="1" id="KW-1133">Transmembrane helix</keyword>
<dbReference type="EMBL" id="JAEACU010000012">
    <property type="protein sequence ID" value="KAH7513541.1"/>
    <property type="molecule type" value="Genomic_DNA"/>
</dbReference>
<proteinExistence type="predicted"/>
<dbReference type="AlphaFoldDB" id="A0A978UFJ8"/>
<comment type="caution">
    <text evidence="2">The sequence shown here is derived from an EMBL/GenBank/DDBJ whole genome shotgun (WGS) entry which is preliminary data.</text>
</comment>
<evidence type="ECO:0000256" key="1">
    <source>
        <dbReference type="SAM" id="Phobius"/>
    </source>
</evidence>
<gene>
    <name evidence="2" type="ORF">FEM48_Zijuj12G0211200</name>
</gene>